<dbReference type="RefSeq" id="WP_046327885.1">
    <property type="nucleotide sequence ID" value="NZ_CP084389.1"/>
</dbReference>
<evidence type="ECO:0000313" key="1">
    <source>
        <dbReference type="EMBL" id="UZX29145.1"/>
    </source>
</evidence>
<name>A0AA47B2Y1_9LACO</name>
<reference evidence="1" key="1">
    <citation type="submission" date="2021-09" db="EMBL/GenBank/DDBJ databases">
        <title>Lactobacillus species from Apis mellifera, Switzerland.</title>
        <authorList>
            <person name="Pfister J."/>
            <person name="Brown A."/>
            <person name="Neumann P."/>
            <person name="Collaud A."/>
            <person name="Retschnig G."/>
            <person name="Perreten V."/>
        </authorList>
    </citation>
    <scope>NUCLEOTIDE SEQUENCE</scope>
    <source>
        <strain evidence="1">IBH002</strain>
    </source>
</reference>
<dbReference type="AlphaFoldDB" id="A0AA47B2Y1"/>
<proteinExistence type="predicted"/>
<dbReference type="Proteomes" id="UP001164557">
    <property type="component" value="Chromosome"/>
</dbReference>
<sequence>MRLTKAEEVLVTGLSKYSVNKYTVTNFCKELKINRVAFYKKYRNICDLFTSVLALQTRRTLRVIGSENMDRMFYRMLAKIQENKIFYANLNRIAQDPAEFCRVLSKEYAYAIEMYMRPRGAFSVRKVEMVANGVYAIIFNWVLNECKADIRDIYQSVHLLLYHIEKNVKKQS</sequence>
<gene>
    <name evidence="1" type="ORF">LDX53_06070</name>
</gene>
<dbReference type="Gene3D" id="1.10.357.10">
    <property type="entry name" value="Tetracycline Repressor, domain 2"/>
    <property type="match status" value="1"/>
</dbReference>
<organism evidence="1 2">
    <name type="scientific">Lactobacillus helsingborgensis</name>
    <dbReference type="NCBI Taxonomy" id="1218494"/>
    <lineage>
        <taxon>Bacteria</taxon>
        <taxon>Bacillati</taxon>
        <taxon>Bacillota</taxon>
        <taxon>Bacilli</taxon>
        <taxon>Lactobacillales</taxon>
        <taxon>Lactobacillaceae</taxon>
        <taxon>Lactobacillus</taxon>
    </lineage>
</organism>
<keyword evidence="2" id="KW-1185">Reference proteome</keyword>
<dbReference type="EMBL" id="CP084389">
    <property type="protein sequence ID" value="UZX29145.1"/>
    <property type="molecule type" value="Genomic_DNA"/>
</dbReference>
<accession>A0AA47B2Y1</accession>
<evidence type="ECO:0000313" key="2">
    <source>
        <dbReference type="Proteomes" id="UP001164557"/>
    </source>
</evidence>
<protein>
    <submittedName>
        <fullName evidence="1">TetR family transcriptional regulator C-terminal domain-containing protein</fullName>
    </submittedName>
</protein>